<sequence>MPEGDDLHCYLASQRRQKKYNLKLNESLPPESFCPICSSPLSKSDLLNLNDVENGQLSAEAFGAKCCLSWQFQILPKEPSLVEHFYSLYLSQSLPLQRMTMIAIRNG</sequence>
<evidence type="ECO:0000313" key="2">
    <source>
        <dbReference type="Proteomes" id="UP000828048"/>
    </source>
</evidence>
<dbReference type="Proteomes" id="UP000828048">
    <property type="component" value="Chromosome 11"/>
</dbReference>
<gene>
    <name evidence="1" type="ORF">Vadar_000559</name>
</gene>
<keyword evidence="2" id="KW-1185">Reference proteome</keyword>
<evidence type="ECO:0000313" key="1">
    <source>
        <dbReference type="EMBL" id="KAH7853254.1"/>
    </source>
</evidence>
<reference evidence="1 2" key="1">
    <citation type="journal article" date="2021" name="Hortic Res">
        <title>High-quality reference genome and annotation aids understanding of berry development for evergreen blueberry (Vaccinium darrowii).</title>
        <authorList>
            <person name="Yu J."/>
            <person name="Hulse-Kemp A.M."/>
            <person name="Babiker E."/>
            <person name="Staton M."/>
        </authorList>
    </citation>
    <scope>NUCLEOTIDE SEQUENCE [LARGE SCALE GENOMIC DNA]</scope>
    <source>
        <strain evidence="2">cv. NJ 8807/NJ 8810</strain>
        <tissue evidence="1">Young leaf</tissue>
    </source>
</reference>
<organism evidence="1 2">
    <name type="scientific">Vaccinium darrowii</name>
    <dbReference type="NCBI Taxonomy" id="229202"/>
    <lineage>
        <taxon>Eukaryota</taxon>
        <taxon>Viridiplantae</taxon>
        <taxon>Streptophyta</taxon>
        <taxon>Embryophyta</taxon>
        <taxon>Tracheophyta</taxon>
        <taxon>Spermatophyta</taxon>
        <taxon>Magnoliopsida</taxon>
        <taxon>eudicotyledons</taxon>
        <taxon>Gunneridae</taxon>
        <taxon>Pentapetalae</taxon>
        <taxon>asterids</taxon>
        <taxon>Ericales</taxon>
        <taxon>Ericaceae</taxon>
        <taxon>Vaccinioideae</taxon>
        <taxon>Vaccinieae</taxon>
        <taxon>Vaccinium</taxon>
    </lineage>
</organism>
<comment type="caution">
    <text evidence="1">The sequence shown here is derived from an EMBL/GenBank/DDBJ whole genome shotgun (WGS) entry which is preliminary data.</text>
</comment>
<accession>A0ACB7YKA1</accession>
<dbReference type="EMBL" id="CM037161">
    <property type="protein sequence ID" value="KAH7853254.1"/>
    <property type="molecule type" value="Genomic_DNA"/>
</dbReference>
<name>A0ACB7YKA1_9ERIC</name>
<protein>
    <submittedName>
        <fullName evidence="1">Uncharacterized protein</fullName>
    </submittedName>
</protein>
<proteinExistence type="predicted"/>